<evidence type="ECO:0000259" key="20">
    <source>
        <dbReference type="PROSITE" id="PS51007"/>
    </source>
</evidence>
<evidence type="ECO:0000256" key="11">
    <source>
        <dbReference type="ARBA" id="ARBA00022989"/>
    </source>
</evidence>
<keyword evidence="9" id="KW-1278">Translocase</keyword>
<dbReference type="SUPFAM" id="SSF49503">
    <property type="entry name" value="Cupredoxins"/>
    <property type="match status" value="1"/>
</dbReference>
<dbReference type="PROSITE" id="PS00078">
    <property type="entry name" value="COX2"/>
    <property type="match status" value="1"/>
</dbReference>
<dbReference type="NCBIfam" id="TIGR02866">
    <property type="entry name" value="CoxB"/>
    <property type="match status" value="1"/>
</dbReference>
<dbReference type="PROSITE" id="PS51007">
    <property type="entry name" value="CYTC"/>
    <property type="match status" value="1"/>
</dbReference>
<evidence type="ECO:0000256" key="1">
    <source>
        <dbReference type="ARBA" id="ARBA00004141"/>
    </source>
</evidence>
<evidence type="ECO:0000256" key="14">
    <source>
        <dbReference type="ARBA" id="ARBA00023136"/>
    </source>
</evidence>
<keyword evidence="8 17" id="KW-0479">Metal-binding</keyword>
<reference evidence="21 22" key="1">
    <citation type="submission" date="2016-05" db="EMBL/GenBank/DDBJ databases">
        <title>Genomic and physiological characterization of Planctopirus sp. isolated from fresh water lake.</title>
        <authorList>
            <person name="Subhash Y."/>
            <person name="Ramana C."/>
        </authorList>
    </citation>
    <scope>NUCLEOTIDE SEQUENCE [LARGE SCALE GENOMIC DNA]</scope>
    <source>
        <strain evidence="21 22">JC280</strain>
    </source>
</reference>
<dbReference type="GO" id="GO:0005507">
    <property type="term" value="F:copper ion binding"/>
    <property type="evidence" value="ECO:0007669"/>
    <property type="project" value="InterPro"/>
</dbReference>
<dbReference type="Proteomes" id="UP000094828">
    <property type="component" value="Unassembled WGS sequence"/>
</dbReference>
<evidence type="ECO:0000256" key="15">
    <source>
        <dbReference type="ARBA" id="ARBA00024688"/>
    </source>
</evidence>
<feature type="transmembrane region" description="Helical" evidence="18">
    <location>
        <begin position="79"/>
        <end position="101"/>
    </location>
</feature>
<evidence type="ECO:0000256" key="17">
    <source>
        <dbReference type="PROSITE-ProRule" id="PRU00433"/>
    </source>
</evidence>
<comment type="similarity">
    <text evidence="2">Belongs to the cytochrome c oxidase subunit 2 family.</text>
</comment>
<dbReference type="InterPro" id="IPR001505">
    <property type="entry name" value="Copper_CuA"/>
</dbReference>
<dbReference type="CDD" id="cd13915">
    <property type="entry name" value="CuRO_HCO_II_like_2"/>
    <property type="match status" value="1"/>
</dbReference>
<evidence type="ECO:0000256" key="3">
    <source>
        <dbReference type="ARBA" id="ARBA00012949"/>
    </source>
</evidence>
<sequence length="330" mass="37049">MWLSKFAVSFVPAQLTSSYWLPEPNSTFAPEVDGLFMFIFWLSVFFFVLIVGLGVYFALKYRRVGTTEVVVPSASHNTALEATWSLIPTALIFVIFGWGFVGFVDMRTPPENAYEVQVNAKKWAWNFTYPGGLQDSDLHLPIDQPTVLTMTSDDVIHSLYIPAFRAKMDVVPGRYNKLWFQPTKTGENVLFCTEYCGREHSGMNRKVFVYEGGGVEKKLAEIQETMDNMDPAELGKITFTKSGCMQCHSIDGSKKVGPSFLGLFGTTHDITTGEKITVDENYIRESILEPMAKIAAGYNPQMPSYKGQLREKQIEGLIAYIKSLKNSSSK</sequence>
<dbReference type="InterPro" id="IPR045187">
    <property type="entry name" value="CcO_II"/>
</dbReference>
<dbReference type="GO" id="GO:0016491">
    <property type="term" value="F:oxidoreductase activity"/>
    <property type="evidence" value="ECO:0007669"/>
    <property type="project" value="InterPro"/>
</dbReference>
<evidence type="ECO:0000256" key="16">
    <source>
        <dbReference type="ARBA" id="ARBA00031399"/>
    </source>
</evidence>
<dbReference type="EMBL" id="LYDR01000150">
    <property type="protein sequence ID" value="ODA28977.1"/>
    <property type="molecule type" value="Genomic_DNA"/>
</dbReference>
<dbReference type="STRING" id="1841610.A6X21_10860"/>
<comment type="subcellular location">
    <subcellularLocation>
        <location evidence="1">Membrane</location>
        <topology evidence="1">Multi-pass membrane protein</topology>
    </subcellularLocation>
</comment>
<gene>
    <name evidence="21" type="ORF">A6X21_10860</name>
</gene>
<dbReference type="PROSITE" id="PS50857">
    <property type="entry name" value="COX2_CUA"/>
    <property type="match status" value="1"/>
</dbReference>
<dbReference type="GO" id="GO:0042773">
    <property type="term" value="P:ATP synthesis coupled electron transport"/>
    <property type="evidence" value="ECO:0007669"/>
    <property type="project" value="TreeGrafter"/>
</dbReference>
<evidence type="ECO:0000256" key="5">
    <source>
        <dbReference type="ARBA" id="ARBA00022617"/>
    </source>
</evidence>
<dbReference type="SUPFAM" id="SSF81464">
    <property type="entry name" value="Cytochrome c oxidase subunit II-like, transmembrane region"/>
    <property type="match status" value="1"/>
</dbReference>
<keyword evidence="12 17" id="KW-0408">Iron</keyword>
<dbReference type="InterPro" id="IPR036257">
    <property type="entry name" value="Cyt_c_oxidase_su2_TM_sf"/>
</dbReference>
<dbReference type="Pfam" id="PF00034">
    <property type="entry name" value="Cytochrom_C"/>
    <property type="match status" value="1"/>
</dbReference>
<dbReference type="EC" id="7.1.1.9" evidence="3"/>
<evidence type="ECO:0000313" key="21">
    <source>
        <dbReference type="EMBL" id="ODA28977.1"/>
    </source>
</evidence>
<keyword evidence="14 18" id="KW-0472">Membrane</keyword>
<feature type="domain" description="Cytochrome c" evidence="20">
    <location>
        <begin position="230"/>
        <end position="325"/>
    </location>
</feature>
<keyword evidence="4" id="KW-0813">Transport</keyword>
<organism evidence="21 22">
    <name type="scientific">Planctopirus hydrillae</name>
    <dbReference type="NCBI Taxonomy" id="1841610"/>
    <lineage>
        <taxon>Bacteria</taxon>
        <taxon>Pseudomonadati</taxon>
        <taxon>Planctomycetota</taxon>
        <taxon>Planctomycetia</taxon>
        <taxon>Planctomycetales</taxon>
        <taxon>Planctomycetaceae</taxon>
        <taxon>Planctopirus</taxon>
    </lineage>
</organism>
<keyword evidence="10" id="KW-0249">Electron transport</keyword>
<dbReference type="PANTHER" id="PTHR22888">
    <property type="entry name" value="CYTOCHROME C OXIDASE, SUBUNIT II"/>
    <property type="match status" value="1"/>
</dbReference>
<evidence type="ECO:0000256" key="7">
    <source>
        <dbReference type="ARBA" id="ARBA00022692"/>
    </source>
</evidence>
<evidence type="ECO:0000256" key="2">
    <source>
        <dbReference type="ARBA" id="ARBA00007866"/>
    </source>
</evidence>
<dbReference type="Gene3D" id="2.60.40.420">
    <property type="entry name" value="Cupredoxins - blue copper proteins"/>
    <property type="match status" value="1"/>
</dbReference>
<dbReference type="AlphaFoldDB" id="A0A1C3E6U4"/>
<dbReference type="OrthoDB" id="9773456at2"/>
<dbReference type="SUPFAM" id="SSF46626">
    <property type="entry name" value="Cytochrome c"/>
    <property type="match status" value="1"/>
</dbReference>
<keyword evidence="22" id="KW-1185">Reference proteome</keyword>
<dbReference type="RefSeq" id="WP_068850858.1">
    <property type="nucleotide sequence ID" value="NZ_LYDR01000150.1"/>
</dbReference>
<keyword evidence="5 17" id="KW-0349">Heme</keyword>
<dbReference type="InterPro" id="IPR009056">
    <property type="entry name" value="Cyt_c-like_dom"/>
</dbReference>
<evidence type="ECO:0000259" key="19">
    <source>
        <dbReference type="PROSITE" id="PS50857"/>
    </source>
</evidence>
<evidence type="ECO:0000256" key="12">
    <source>
        <dbReference type="ARBA" id="ARBA00023004"/>
    </source>
</evidence>
<evidence type="ECO:0000256" key="18">
    <source>
        <dbReference type="SAM" id="Phobius"/>
    </source>
</evidence>
<dbReference type="GO" id="GO:0004129">
    <property type="term" value="F:cytochrome-c oxidase activity"/>
    <property type="evidence" value="ECO:0007669"/>
    <property type="project" value="UniProtKB-EC"/>
</dbReference>
<evidence type="ECO:0000256" key="10">
    <source>
        <dbReference type="ARBA" id="ARBA00022982"/>
    </source>
</evidence>
<evidence type="ECO:0000256" key="4">
    <source>
        <dbReference type="ARBA" id="ARBA00022448"/>
    </source>
</evidence>
<comment type="caution">
    <text evidence="21">The sequence shown here is derived from an EMBL/GenBank/DDBJ whole genome shotgun (WGS) entry which is preliminary data.</text>
</comment>
<evidence type="ECO:0000256" key="13">
    <source>
        <dbReference type="ARBA" id="ARBA00023008"/>
    </source>
</evidence>
<keyword evidence="11 18" id="KW-1133">Transmembrane helix</keyword>
<feature type="transmembrane region" description="Helical" evidence="18">
    <location>
        <begin position="34"/>
        <end position="59"/>
    </location>
</feature>
<dbReference type="GO" id="GO:0016020">
    <property type="term" value="C:membrane"/>
    <property type="evidence" value="ECO:0007669"/>
    <property type="project" value="UniProtKB-SubCell"/>
</dbReference>
<comment type="function">
    <text evidence="15">Subunits I and II form the functional core of the enzyme complex. Electrons originating in cytochrome c are transferred via heme a and Cu(A) to the binuclear center formed by heme a3 and Cu(B).</text>
</comment>
<keyword evidence="7 18" id="KW-0812">Transmembrane</keyword>
<dbReference type="InterPro" id="IPR008972">
    <property type="entry name" value="Cupredoxin"/>
</dbReference>
<dbReference type="GO" id="GO:0020037">
    <property type="term" value="F:heme binding"/>
    <property type="evidence" value="ECO:0007669"/>
    <property type="project" value="InterPro"/>
</dbReference>
<evidence type="ECO:0000256" key="9">
    <source>
        <dbReference type="ARBA" id="ARBA00022967"/>
    </source>
</evidence>
<proteinExistence type="inferred from homology"/>
<dbReference type="InterPro" id="IPR014222">
    <property type="entry name" value="Cyt_c_oxidase_su2"/>
</dbReference>
<dbReference type="Gene3D" id="1.10.287.90">
    <property type="match status" value="1"/>
</dbReference>
<dbReference type="InterPro" id="IPR002429">
    <property type="entry name" value="CcO_II-like_C"/>
</dbReference>
<evidence type="ECO:0000256" key="8">
    <source>
        <dbReference type="ARBA" id="ARBA00022723"/>
    </source>
</evidence>
<dbReference type="Pfam" id="PF00116">
    <property type="entry name" value="COX2"/>
    <property type="match status" value="1"/>
</dbReference>
<accession>A0A1C3E6U4</accession>
<evidence type="ECO:0000256" key="6">
    <source>
        <dbReference type="ARBA" id="ARBA00022660"/>
    </source>
</evidence>
<name>A0A1C3E6U4_9PLAN</name>
<keyword evidence="6" id="KW-0679">Respiratory chain</keyword>
<dbReference type="Gene3D" id="1.10.760.10">
    <property type="entry name" value="Cytochrome c-like domain"/>
    <property type="match status" value="1"/>
</dbReference>
<evidence type="ECO:0000313" key="22">
    <source>
        <dbReference type="Proteomes" id="UP000094828"/>
    </source>
</evidence>
<dbReference type="InterPro" id="IPR036909">
    <property type="entry name" value="Cyt_c-like_dom_sf"/>
</dbReference>
<keyword evidence="13" id="KW-0186">Copper</keyword>
<feature type="domain" description="Cytochrome oxidase subunit II copper A binding" evidence="19">
    <location>
        <begin position="111"/>
        <end position="221"/>
    </location>
</feature>
<protein>
    <recommendedName>
        <fullName evidence="3">cytochrome-c oxidase</fullName>
        <ecNumber evidence="3">7.1.1.9</ecNumber>
    </recommendedName>
    <alternativeName>
        <fullName evidence="16">Cytochrome aa3 subunit 2</fullName>
    </alternativeName>
</protein>
<dbReference type="PANTHER" id="PTHR22888:SF9">
    <property type="entry name" value="CYTOCHROME C OXIDASE SUBUNIT 2"/>
    <property type="match status" value="1"/>
</dbReference>